<dbReference type="Gene3D" id="2.10.260.10">
    <property type="match status" value="1"/>
</dbReference>
<dbReference type="SMART" id="SM00966">
    <property type="entry name" value="SpoVT_AbrB"/>
    <property type="match status" value="1"/>
</dbReference>
<keyword evidence="3" id="KW-1185">Reference proteome</keyword>
<dbReference type="InterPro" id="IPR039052">
    <property type="entry name" value="Antitox_PemI-like"/>
</dbReference>
<comment type="caution">
    <text evidence="2">The sequence shown here is derived from an EMBL/GenBank/DDBJ whole genome shotgun (WGS) entry which is preliminary data.</text>
</comment>
<dbReference type="Proteomes" id="UP001321700">
    <property type="component" value="Unassembled WGS sequence"/>
</dbReference>
<dbReference type="GO" id="GO:0003677">
    <property type="term" value="F:DNA binding"/>
    <property type="evidence" value="ECO:0007669"/>
    <property type="project" value="UniProtKB-KW"/>
</dbReference>
<dbReference type="InterPro" id="IPR007159">
    <property type="entry name" value="SpoVT-AbrB_dom"/>
</dbReference>
<organism evidence="2 3">
    <name type="scientific">Rhodoferax potami</name>
    <dbReference type="NCBI Taxonomy" id="3068338"/>
    <lineage>
        <taxon>Bacteria</taxon>
        <taxon>Pseudomonadati</taxon>
        <taxon>Pseudomonadota</taxon>
        <taxon>Betaproteobacteria</taxon>
        <taxon>Burkholderiales</taxon>
        <taxon>Comamonadaceae</taxon>
        <taxon>Rhodoferax</taxon>
    </lineage>
</organism>
<protein>
    <submittedName>
        <fullName evidence="2">AbrB/MazE/SpoVT family DNA-binding domain-containing protein</fullName>
    </submittedName>
</protein>
<dbReference type="InterPro" id="IPR037914">
    <property type="entry name" value="SpoVT-AbrB_sf"/>
</dbReference>
<evidence type="ECO:0000259" key="1">
    <source>
        <dbReference type="SMART" id="SM00966"/>
    </source>
</evidence>
<sequence length="84" mass="9016">MHTSTLRAAGGSIAVTIPQSLAKSTGLHPGDKVSFEFDAGRLIISPISRRKYSLQELLAMQGDEPLVIDKAWDNMPAVGQEVPV</sequence>
<feature type="domain" description="SpoVT-AbrB" evidence="1">
    <location>
        <begin position="7"/>
        <end position="52"/>
    </location>
</feature>
<accession>A0ABU3KID4</accession>
<evidence type="ECO:0000313" key="3">
    <source>
        <dbReference type="Proteomes" id="UP001321700"/>
    </source>
</evidence>
<gene>
    <name evidence="2" type="ORF">RAE19_01045</name>
</gene>
<evidence type="ECO:0000313" key="2">
    <source>
        <dbReference type="EMBL" id="MDT7517341.1"/>
    </source>
</evidence>
<dbReference type="EMBL" id="JAVBIK010000001">
    <property type="protein sequence ID" value="MDT7517341.1"/>
    <property type="molecule type" value="Genomic_DNA"/>
</dbReference>
<keyword evidence="2" id="KW-0238">DNA-binding</keyword>
<dbReference type="Pfam" id="PF04014">
    <property type="entry name" value="MazE_antitoxin"/>
    <property type="match status" value="1"/>
</dbReference>
<dbReference type="RefSeq" id="WP_313873175.1">
    <property type="nucleotide sequence ID" value="NZ_JAVBIK010000001.1"/>
</dbReference>
<proteinExistence type="predicted"/>
<dbReference type="PANTHER" id="PTHR40516">
    <property type="entry name" value="ANTITOXIN CHPS-RELATED"/>
    <property type="match status" value="1"/>
</dbReference>
<dbReference type="SUPFAM" id="SSF89447">
    <property type="entry name" value="AbrB/MazE/MraZ-like"/>
    <property type="match status" value="1"/>
</dbReference>
<reference evidence="2 3" key="1">
    <citation type="submission" date="2023-08" db="EMBL/GenBank/DDBJ databases">
        <title>Rhodoferax potami sp. nov. and Rhodoferax mekongensis sp. nov., isolated from the Mekong River in Thailand.</title>
        <authorList>
            <person name="Kitikhun S."/>
            <person name="Charoenyingcharoen P."/>
            <person name="Siriarchawattana P."/>
            <person name="Likhitrattanapisal S."/>
            <person name="Nilsakha T."/>
            <person name="Chanpet A."/>
            <person name="Rattanawaree P."/>
            <person name="Ingsriswang S."/>
        </authorList>
    </citation>
    <scope>NUCLEOTIDE SEQUENCE [LARGE SCALE GENOMIC DNA]</scope>
    <source>
        <strain evidence="2 3">TBRC 17660</strain>
    </source>
</reference>
<dbReference type="PANTHER" id="PTHR40516:SF1">
    <property type="entry name" value="ANTITOXIN CHPS-RELATED"/>
    <property type="match status" value="1"/>
</dbReference>
<name>A0ABU3KID4_9BURK</name>